<dbReference type="InterPro" id="IPR038573">
    <property type="entry name" value="BrnT_sf"/>
</dbReference>
<dbReference type="KEGG" id="cbab:SMCB_p0003"/>
<dbReference type="Gene3D" id="3.10.450.530">
    <property type="entry name" value="Ribonuclease toxin, BrnT, of type II toxin-antitoxin system"/>
    <property type="match status" value="1"/>
</dbReference>
<geneLocation type="plasmid" evidence="2">
    <name>pSMB1 DNA</name>
</geneLocation>
<dbReference type="Proteomes" id="UP000066014">
    <property type="component" value="Plasmid pSMB1"/>
</dbReference>
<dbReference type="HOGENOM" id="CLU_149290_1_2_4"/>
<dbReference type="AlphaFoldDB" id="A0A060NTD8"/>
<keyword evidence="1" id="KW-0614">Plasmid</keyword>
<dbReference type="Pfam" id="PF04365">
    <property type="entry name" value="BrnT_toxin"/>
    <property type="match status" value="1"/>
</dbReference>
<organism evidence="1 2">
    <name type="scientific">Serpentinimonas maccroryi</name>
    <dbReference type="NCBI Taxonomy" id="1458426"/>
    <lineage>
        <taxon>Bacteria</taxon>
        <taxon>Pseudomonadati</taxon>
        <taxon>Pseudomonadota</taxon>
        <taxon>Betaproteobacteria</taxon>
        <taxon>Burkholderiales</taxon>
        <taxon>Comamonadaceae</taxon>
        <taxon>Serpentinimonas</taxon>
    </lineage>
</organism>
<gene>
    <name evidence="1" type="ORF">SMCB_p0003</name>
</gene>
<evidence type="ECO:0000313" key="2">
    <source>
        <dbReference type="Proteomes" id="UP000066014"/>
    </source>
</evidence>
<keyword evidence="2" id="KW-1185">Reference proteome</keyword>
<protein>
    <submittedName>
        <fullName evidence="1">Uncharacterized protein conserved in bacteria</fullName>
    </submittedName>
</protein>
<accession>A0A060NTD8</accession>
<name>A0A060NTD8_9BURK</name>
<dbReference type="InterPro" id="IPR007460">
    <property type="entry name" value="BrnT_toxin"/>
</dbReference>
<sequence length="136" mass="15499">MSLVMPEVSIDTKKRAREARVQHPTRRALAGLGVTTKRSYTTATMEIEWDADKAARNLTKHGVSFEDAALVFYDSNRVEAYDGRADYGEDRWATIGLAYCAVLYVVYTVRHEHTIRLISARKANASERKHYRQAHP</sequence>
<evidence type="ECO:0000313" key="1">
    <source>
        <dbReference type="EMBL" id="BAO84620.1"/>
    </source>
</evidence>
<proteinExistence type="predicted"/>
<reference evidence="1 2" key="1">
    <citation type="journal article" date="2014" name="Nat. Commun.">
        <title>Physiological and genomic features of highly alkaliphilic hydrogen-utilizing Betaproteobacteria from a continental serpentinizing site.</title>
        <authorList>
            <person name="Suzuki S."/>
            <person name="Kuenen J.G."/>
            <person name="Schipper K."/>
            <person name="van der Velde S."/>
            <person name="Ishii S."/>
            <person name="Wu A."/>
            <person name="Sorokin D.Y."/>
            <person name="Tenney A."/>
            <person name="Meng X.Y."/>
            <person name="Morrill P.L."/>
            <person name="Kamagata Y."/>
            <person name="Muyzer G."/>
            <person name="Nealson K.H."/>
        </authorList>
    </citation>
    <scope>NUCLEOTIDE SEQUENCE [LARGE SCALE GENOMIC DNA]</scope>
    <source>
        <strain evidence="1 2">B1</strain>
        <plasmid evidence="1">pSMB1</plasmid>
    </source>
</reference>
<dbReference type="EMBL" id="AP014570">
    <property type="protein sequence ID" value="BAO84620.1"/>
    <property type="molecule type" value="Genomic_DNA"/>
</dbReference>